<keyword evidence="3" id="KW-1185">Reference proteome</keyword>
<dbReference type="AlphaFoldDB" id="A0A4R3I6V6"/>
<organism evidence="2 3">
    <name type="scientific">Reinekea marinisedimentorum</name>
    <dbReference type="NCBI Taxonomy" id="230495"/>
    <lineage>
        <taxon>Bacteria</taxon>
        <taxon>Pseudomonadati</taxon>
        <taxon>Pseudomonadota</taxon>
        <taxon>Gammaproteobacteria</taxon>
        <taxon>Oceanospirillales</taxon>
        <taxon>Saccharospirillaceae</taxon>
        <taxon>Reinekea</taxon>
    </lineage>
</organism>
<comment type="subcellular location">
    <subcellularLocation>
        <location evidence="1">Cell membrane</location>
        <topology evidence="1">Multi-pass membrane protein</topology>
    </subcellularLocation>
</comment>
<sequence>MASISFNIFRHPSRPEQKRFAPGLWLSLFTGFFLPLFIVLGFWQLSRAEQKAQWFAELNRAPVSFNEMIFNEQSLYKNTLLSAQPMSETVFLLDNKTHNGQVGYEHWCLFNTGRGVVAGSLGWVAGFADRSQLPQVNCKLALNNQPATLRTPPQNPLFSEQANSLHSSQSNIWIVQALSSDWLQPFTGEPVVAFVQLNNLPSAINIWQPSTITPEKHLAYAIQWFAMAAALAAMFIFAGVKFSKRSGHDSD</sequence>
<keyword evidence="1" id="KW-0812">Transmembrane</keyword>
<gene>
    <name evidence="2" type="ORF">BCF53_10713</name>
</gene>
<proteinExistence type="inferred from homology"/>
<keyword evidence="1" id="KW-1003">Cell membrane</keyword>
<comment type="similarity">
    <text evidence="1">Belongs to the SURF1 family.</text>
</comment>
<keyword evidence="1" id="KW-1133">Transmembrane helix</keyword>
<evidence type="ECO:0000256" key="1">
    <source>
        <dbReference type="RuleBase" id="RU363076"/>
    </source>
</evidence>
<dbReference type="GO" id="GO:0005886">
    <property type="term" value="C:plasma membrane"/>
    <property type="evidence" value="ECO:0007669"/>
    <property type="project" value="UniProtKB-SubCell"/>
</dbReference>
<reference evidence="2 3" key="1">
    <citation type="submission" date="2019-03" db="EMBL/GenBank/DDBJ databases">
        <title>Genomic Encyclopedia of Archaeal and Bacterial Type Strains, Phase II (KMG-II): from individual species to whole genera.</title>
        <authorList>
            <person name="Goeker M."/>
        </authorList>
    </citation>
    <scope>NUCLEOTIDE SEQUENCE [LARGE SCALE GENOMIC DNA]</scope>
    <source>
        <strain evidence="2 3">DSM 15388</strain>
    </source>
</reference>
<protein>
    <recommendedName>
        <fullName evidence="1">SURF1-like protein</fullName>
    </recommendedName>
</protein>
<dbReference type="Pfam" id="PF02104">
    <property type="entry name" value="SURF1"/>
    <property type="match status" value="1"/>
</dbReference>
<evidence type="ECO:0000313" key="2">
    <source>
        <dbReference type="EMBL" id="TCS41000.1"/>
    </source>
</evidence>
<dbReference type="InterPro" id="IPR002994">
    <property type="entry name" value="Surf1/Shy1"/>
</dbReference>
<dbReference type="Proteomes" id="UP000295793">
    <property type="component" value="Unassembled WGS sequence"/>
</dbReference>
<accession>A0A4R3I6V6</accession>
<keyword evidence="1" id="KW-0472">Membrane</keyword>
<comment type="caution">
    <text evidence="2">The sequence shown here is derived from an EMBL/GenBank/DDBJ whole genome shotgun (WGS) entry which is preliminary data.</text>
</comment>
<feature type="transmembrane region" description="Helical" evidence="1">
    <location>
        <begin position="218"/>
        <end position="240"/>
    </location>
</feature>
<dbReference type="CDD" id="cd06662">
    <property type="entry name" value="SURF1"/>
    <property type="match status" value="1"/>
</dbReference>
<evidence type="ECO:0000313" key="3">
    <source>
        <dbReference type="Proteomes" id="UP000295793"/>
    </source>
</evidence>
<dbReference type="EMBL" id="SLZR01000007">
    <property type="protein sequence ID" value="TCS41000.1"/>
    <property type="molecule type" value="Genomic_DNA"/>
</dbReference>
<name>A0A4R3I6V6_9GAMM</name>
<feature type="transmembrane region" description="Helical" evidence="1">
    <location>
        <begin position="20"/>
        <end position="43"/>
    </location>
</feature>